<dbReference type="EMBL" id="CAJNOJ010001327">
    <property type="protein sequence ID" value="CAF1549280.1"/>
    <property type="molecule type" value="Genomic_DNA"/>
</dbReference>
<evidence type="ECO:0000313" key="2">
    <source>
        <dbReference type="Proteomes" id="UP000663852"/>
    </source>
</evidence>
<name>A0A815WIB3_ADIRI</name>
<sequence length="160" mass="18282">MIDRTASIVCSLPTVDGRPDRESSSTLRFPRRYSCNQLSTVRSEGACSAQASTNRIWLSLKLNPIFQSYKIIAQNCSRESLTFILKMNDSDRKEIEQRNTAYSMQFLMGYPNLIFEVSTPKNQQNDPLCILTSAVSFTIQTLIHLTQKRSGRKILHILKF</sequence>
<organism evidence="1 2">
    <name type="scientific">Adineta ricciae</name>
    <name type="common">Rotifer</name>
    <dbReference type="NCBI Taxonomy" id="249248"/>
    <lineage>
        <taxon>Eukaryota</taxon>
        <taxon>Metazoa</taxon>
        <taxon>Spiralia</taxon>
        <taxon>Gnathifera</taxon>
        <taxon>Rotifera</taxon>
        <taxon>Eurotatoria</taxon>
        <taxon>Bdelloidea</taxon>
        <taxon>Adinetida</taxon>
        <taxon>Adinetidae</taxon>
        <taxon>Adineta</taxon>
    </lineage>
</organism>
<accession>A0A815WIB3</accession>
<reference evidence="1" key="1">
    <citation type="submission" date="2021-02" db="EMBL/GenBank/DDBJ databases">
        <authorList>
            <person name="Nowell W R."/>
        </authorList>
    </citation>
    <scope>NUCLEOTIDE SEQUENCE</scope>
</reference>
<protein>
    <submittedName>
        <fullName evidence="1">Uncharacterized protein</fullName>
    </submittedName>
</protein>
<dbReference type="Proteomes" id="UP000663852">
    <property type="component" value="Unassembled WGS sequence"/>
</dbReference>
<feature type="non-terminal residue" evidence="1">
    <location>
        <position position="1"/>
    </location>
</feature>
<proteinExistence type="predicted"/>
<gene>
    <name evidence="1" type="ORF">EDS130_LOCUS45885</name>
</gene>
<evidence type="ECO:0000313" key="1">
    <source>
        <dbReference type="EMBL" id="CAF1549280.1"/>
    </source>
</evidence>
<comment type="caution">
    <text evidence="1">The sequence shown here is derived from an EMBL/GenBank/DDBJ whole genome shotgun (WGS) entry which is preliminary data.</text>
</comment>
<dbReference type="AlphaFoldDB" id="A0A815WIB3"/>